<gene>
    <name evidence="3" type="ORF">WT27_06910</name>
</gene>
<proteinExistence type="predicted"/>
<evidence type="ECO:0000313" key="3">
    <source>
        <dbReference type="EMBL" id="KVV45829.1"/>
    </source>
</evidence>
<dbReference type="GO" id="GO:0015074">
    <property type="term" value="P:DNA integration"/>
    <property type="evidence" value="ECO:0007669"/>
    <property type="project" value="InterPro"/>
</dbReference>
<keyword evidence="1" id="KW-0233">DNA recombination</keyword>
<dbReference type="PROSITE" id="PS51898">
    <property type="entry name" value="TYR_RECOMBINASE"/>
    <property type="match status" value="1"/>
</dbReference>
<dbReference type="GO" id="GO:0003677">
    <property type="term" value="F:DNA binding"/>
    <property type="evidence" value="ECO:0007669"/>
    <property type="project" value="InterPro"/>
</dbReference>
<reference evidence="3 4" key="1">
    <citation type="submission" date="2015-11" db="EMBL/GenBank/DDBJ databases">
        <title>Expanding the genomic diversity of Burkholderia species for the development of highly accurate diagnostics.</title>
        <authorList>
            <person name="Sahl J."/>
            <person name="Keim P."/>
            <person name="Wagner D."/>
        </authorList>
    </citation>
    <scope>NUCLEOTIDE SEQUENCE [LARGE SCALE GENOMIC DNA]</scope>
    <source>
        <strain evidence="3 4">MSMB1301WGS</strain>
    </source>
</reference>
<protein>
    <submittedName>
        <fullName evidence="3">Integrase</fullName>
    </submittedName>
</protein>
<sequence length="309" mass="34892">MDEPTLWLSAPTEAYQQWQRTVAAGADRRAFSPRSIVQHEAMFERFMRHLAAAQVSLATFGLDHLESFFADVDRRCKPGTTTRLRYEKLLDRLGRHLVDVGVRKTNPAAAYTLAQAWPEAEPSPVYLQQADDRRLQTSIRSIEGLDDRALRNRAIVGLLLSTGITAQEIRHSLAVDLELSSVRPHLRVPKRGAREARQVFVSEFAEPALARWLDRSTTSHTALLFPSPRAGGLMTDEMLGRIVREELEAIDIRVPDMSPRTLRNTFARRQLLAGRSDDDVMHMMGLATRHTLIRIRETIPITGQDSPEA</sequence>
<dbReference type="InterPro" id="IPR013762">
    <property type="entry name" value="Integrase-like_cat_sf"/>
</dbReference>
<dbReference type="AlphaFoldDB" id="A0A106E0F4"/>
<dbReference type="InterPro" id="IPR002104">
    <property type="entry name" value="Integrase_catalytic"/>
</dbReference>
<evidence type="ECO:0000259" key="2">
    <source>
        <dbReference type="PROSITE" id="PS51898"/>
    </source>
</evidence>
<organism evidence="3 4">
    <name type="scientific">Burkholderia territorii</name>
    <dbReference type="NCBI Taxonomy" id="1503055"/>
    <lineage>
        <taxon>Bacteria</taxon>
        <taxon>Pseudomonadati</taxon>
        <taxon>Pseudomonadota</taxon>
        <taxon>Betaproteobacteria</taxon>
        <taxon>Burkholderiales</taxon>
        <taxon>Burkholderiaceae</taxon>
        <taxon>Burkholderia</taxon>
        <taxon>Burkholderia cepacia complex</taxon>
    </lineage>
</organism>
<feature type="domain" description="Tyr recombinase" evidence="2">
    <location>
        <begin position="122"/>
        <end position="309"/>
    </location>
</feature>
<name>A0A106E0F4_9BURK</name>
<dbReference type="GO" id="GO:0006310">
    <property type="term" value="P:DNA recombination"/>
    <property type="evidence" value="ECO:0007669"/>
    <property type="project" value="UniProtKB-KW"/>
</dbReference>
<accession>A0A106E0F4</accession>
<evidence type="ECO:0000256" key="1">
    <source>
        <dbReference type="ARBA" id="ARBA00023172"/>
    </source>
</evidence>
<dbReference type="Pfam" id="PF00589">
    <property type="entry name" value="Phage_integrase"/>
    <property type="match status" value="1"/>
</dbReference>
<evidence type="ECO:0000313" key="4">
    <source>
        <dbReference type="Proteomes" id="UP000062317"/>
    </source>
</evidence>
<dbReference type="SUPFAM" id="SSF56349">
    <property type="entry name" value="DNA breaking-rejoining enzymes"/>
    <property type="match status" value="1"/>
</dbReference>
<keyword evidence="4" id="KW-1185">Reference proteome</keyword>
<dbReference type="RefSeq" id="WP_060107055.1">
    <property type="nucleotide sequence ID" value="NZ_LPEQ01000083.1"/>
</dbReference>
<dbReference type="Gene3D" id="1.10.443.10">
    <property type="entry name" value="Intergrase catalytic core"/>
    <property type="match status" value="1"/>
</dbReference>
<dbReference type="InterPro" id="IPR011010">
    <property type="entry name" value="DNA_brk_join_enz"/>
</dbReference>
<comment type="caution">
    <text evidence="3">The sequence shown here is derived from an EMBL/GenBank/DDBJ whole genome shotgun (WGS) entry which is preliminary data.</text>
</comment>
<dbReference type="EMBL" id="LPEQ01000083">
    <property type="protein sequence ID" value="KVV45829.1"/>
    <property type="molecule type" value="Genomic_DNA"/>
</dbReference>
<dbReference type="Proteomes" id="UP000062317">
    <property type="component" value="Unassembled WGS sequence"/>
</dbReference>